<protein>
    <submittedName>
        <fullName evidence="1">Uncharacterized protein</fullName>
    </submittedName>
</protein>
<dbReference type="InParanoid" id="A0A152A180"/>
<dbReference type="OMA" id="GFFLIKF"/>
<accession>A0A152A180</accession>
<comment type="caution">
    <text evidence="1">The sequence shown here is derived from an EMBL/GenBank/DDBJ whole genome shotgun (WGS) entry which is preliminary data.</text>
</comment>
<evidence type="ECO:0000313" key="2">
    <source>
        <dbReference type="Proteomes" id="UP000076078"/>
    </source>
</evidence>
<keyword evidence="2" id="KW-1185">Reference proteome</keyword>
<gene>
    <name evidence="1" type="ORF">DLAC_03496</name>
</gene>
<reference evidence="1 2" key="1">
    <citation type="submission" date="2015-12" db="EMBL/GenBank/DDBJ databases">
        <title>Dictyostelia acquired genes for synthesis and detection of signals that induce cell-type specialization by lateral gene transfer from prokaryotes.</title>
        <authorList>
            <person name="Gloeckner G."/>
            <person name="Schaap P."/>
        </authorList>
    </citation>
    <scope>NUCLEOTIDE SEQUENCE [LARGE SCALE GENOMIC DNA]</scope>
    <source>
        <strain evidence="1 2">TK</strain>
    </source>
</reference>
<dbReference type="OrthoDB" id="15027at2759"/>
<dbReference type="FunCoup" id="A0A152A180">
    <property type="interactions" value="425"/>
</dbReference>
<proteinExistence type="predicted"/>
<dbReference type="EMBL" id="LODT01000018">
    <property type="protein sequence ID" value="KYR00002.1"/>
    <property type="molecule type" value="Genomic_DNA"/>
</dbReference>
<sequence length="121" mass="13352">MPKDEKKGSSSSTSSSVKAPISDMLKKLLEPQEVVVSRYKTREGFKEAIGRGFFLVRFPKLFGGGELGVNTKDAPFKDMTKWQDDSVEVCGKLEFQGVSTKFKGNFNLASMEGVGCLELFD</sequence>
<organism evidence="1 2">
    <name type="scientific">Tieghemostelium lacteum</name>
    <name type="common">Slime mold</name>
    <name type="synonym">Dictyostelium lacteum</name>
    <dbReference type="NCBI Taxonomy" id="361077"/>
    <lineage>
        <taxon>Eukaryota</taxon>
        <taxon>Amoebozoa</taxon>
        <taxon>Evosea</taxon>
        <taxon>Eumycetozoa</taxon>
        <taxon>Dictyostelia</taxon>
        <taxon>Dictyosteliales</taxon>
        <taxon>Raperosteliaceae</taxon>
        <taxon>Tieghemostelium</taxon>
    </lineage>
</organism>
<dbReference type="Proteomes" id="UP000076078">
    <property type="component" value="Unassembled WGS sequence"/>
</dbReference>
<name>A0A152A180_TIELA</name>
<dbReference type="AlphaFoldDB" id="A0A152A180"/>
<evidence type="ECO:0000313" key="1">
    <source>
        <dbReference type="EMBL" id="KYR00002.1"/>
    </source>
</evidence>